<dbReference type="InterPro" id="IPR000719">
    <property type="entry name" value="Prot_kinase_dom"/>
</dbReference>
<keyword evidence="9" id="KW-1185">Reference proteome</keyword>
<evidence type="ECO:0000313" key="8">
    <source>
        <dbReference type="EMBL" id="RMX53325.1"/>
    </source>
</evidence>
<protein>
    <recommendedName>
        <fullName evidence="7">Protein kinase domain-containing protein</fullName>
    </recommendedName>
</protein>
<proteinExistence type="inferred from homology"/>
<dbReference type="InterPro" id="IPR008271">
    <property type="entry name" value="Ser/Thr_kinase_AS"/>
</dbReference>
<dbReference type="GO" id="GO:0005829">
    <property type="term" value="C:cytosol"/>
    <property type="evidence" value="ECO:0007669"/>
    <property type="project" value="TreeGrafter"/>
</dbReference>
<evidence type="ECO:0000256" key="6">
    <source>
        <dbReference type="SAM" id="MobiDB-lite"/>
    </source>
</evidence>
<dbReference type="STRING" id="46731.A0A3M6UI72"/>
<gene>
    <name evidence="8" type="ORF">pdam_00022468</name>
</gene>
<dbReference type="Pfam" id="PF00069">
    <property type="entry name" value="Pkinase"/>
    <property type="match status" value="1"/>
</dbReference>
<evidence type="ECO:0000256" key="3">
    <source>
        <dbReference type="ARBA" id="ARBA00022777"/>
    </source>
</evidence>
<evidence type="ECO:0000259" key="7">
    <source>
        <dbReference type="PROSITE" id="PS50011"/>
    </source>
</evidence>
<keyword evidence="3" id="KW-0418">Kinase</keyword>
<keyword evidence="1" id="KW-0808">Transferase</keyword>
<dbReference type="Proteomes" id="UP000275408">
    <property type="component" value="Unassembled WGS sequence"/>
</dbReference>
<dbReference type="GO" id="GO:0005634">
    <property type="term" value="C:nucleus"/>
    <property type="evidence" value="ECO:0007669"/>
    <property type="project" value="TreeGrafter"/>
</dbReference>
<comment type="similarity">
    <text evidence="5">Belongs to the protein kinase superfamily. Ser/Thr protein kinase family. GCN2 subfamily.</text>
</comment>
<dbReference type="Gene3D" id="1.10.510.10">
    <property type="entry name" value="Transferase(Phosphotransferase) domain 1"/>
    <property type="match status" value="1"/>
</dbReference>
<evidence type="ECO:0000313" key="9">
    <source>
        <dbReference type="Proteomes" id="UP000275408"/>
    </source>
</evidence>
<dbReference type="GO" id="GO:0004694">
    <property type="term" value="F:eukaryotic translation initiation factor 2alpha kinase activity"/>
    <property type="evidence" value="ECO:0007669"/>
    <property type="project" value="TreeGrafter"/>
</dbReference>
<sequence length="257" mass="28822">MEYCEMSTLRNLIEEGLHKDKEQIWRLFREIVEGLVHILTQGIIHRDLKPVNLFLDSLGRIKIGDIGLATTHGTTRGSMGTEGTDSIANGQPLKMNSSTKESMTGKVGTTLYVAPELGKRSGGRMNYSQKVDLYSLGIIFFEMCYKPLTTSMERVKVLGNQRTPKRRQSRRSFHSRALISPTSQVLLQGQYVPPKIEDSQLDEVLKHTLASTNSTRYQRMMKAMFSQNVSSVQDTTYDVDVNTGQVSPHVYICAADG</sequence>
<dbReference type="GO" id="GO:1990625">
    <property type="term" value="P:negative regulation of cytoplasmic translational initiation in response to stress"/>
    <property type="evidence" value="ECO:0007669"/>
    <property type="project" value="TreeGrafter"/>
</dbReference>
<dbReference type="SUPFAM" id="SSF56112">
    <property type="entry name" value="Protein kinase-like (PK-like)"/>
    <property type="match status" value="1"/>
</dbReference>
<dbReference type="OrthoDB" id="6778822at2759"/>
<dbReference type="InterPro" id="IPR011009">
    <property type="entry name" value="Kinase-like_dom_sf"/>
</dbReference>
<dbReference type="EMBL" id="RCHS01001471">
    <property type="protein sequence ID" value="RMX53325.1"/>
    <property type="molecule type" value="Genomic_DNA"/>
</dbReference>
<feature type="domain" description="Protein kinase" evidence="7">
    <location>
        <begin position="1"/>
        <end position="210"/>
    </location>
</feature>
<dbReference type="GO" id="GO:0005524">
    <property type="term" value="F:ATP binding"/>
    <property type="evidence" value="ECO:0007669"/>
    <property type="project" value="UniProtKB-KW"/>
</dbReference>
<keyword evidence="4" id="KW-0067">ATP-binding</keyword>
<dbReference type="PANTHER" id="PTHR11042:SF136">
    <property type="entry name" value="EIF-2-ALPHA KINASE GCN2"/>
    <property type="match status" value="1"/>
</dbReference>
<dbReference type="SMART" id="SM00220">
    <property type="entry name" value="S_TKc"/>
    <property type="match status" value="1"/>
</dbReference>
<reference evidence="8 9" key="1">
    <citation type="journal article" date="2018" name="Sci. Rep.">
        <title>Comparative analysis of the Pocillopora damicornis genome highlights role of immune system in coral evolution.</title>
        <authorList>
            <person name="Cunning R."/>
            <person name="Bay R.A."/>
            <person name="Gillette P."/>
            <person name="Baker A.C."/>
            <person name="Traylor-Knowles N."/>
        </authorList>
    </citation>
    <scope>NUCLEOTIDE SEQUENCE [LARGE SCALE GENOMIC DNA]</scope>
    <source>
        <strain evidence="8">RSMAS</strain>
        <tissue evidence="8">Whole animal</tissue>
    </source>
</reference>
<accession>A0A3M6UI72</accession>
<evidence type="ECO:0000256" key="5">
    <source>
        <dbReference type="ARBA" id="ARBA00037982"/>
    </source>
</evidence>
<dbReference type="PROSITE" id="PS50011">
    <property type="entry name" value="PROTEIN_KINASE_DOM"/>
    <property type="match status" value="1"/>
</dbReference>
<keyword evidence="2" id="KW-0547">Nucleotide-binding</keyword>
<dbReference type="InterPro" id="IPR050339">
    <property type="entry name" value="CC_SR_Kinase"/>
</dbReference>
<evidence type="ECO:0000256" key="1">
    <source>
        <dbReference type="ARBA" id="ARBA00022679"/>
    </source>
</evidence>
<comment type="caution">
    <text evidence="8">The sequence shown here is derived from an EMBL/GenBank/DDBJ whole genome shotgun (WGS) entry which is preliminary data.</text>
</comment>
<organism evidence="8 9">
    <name type="scientific">Pocillopora damicornis</name>
    <name type="common">Cauliflower coral</name>
    <name type="synonym">Millepora damicornis</name>
    <dbReference type="NCBI Taxonomy" id="46731"/>
    <lineage>
        <taxon>Eukaryota</taxon>
        <taxon>Metazoa</taxon>
        <taxon>Cnidaria</taxon>
        <taxon>Anthozoa</taxon>
        <taxon>Hexacorallia</taxon>
        <taxon>Scleractinia</taxon>
        <taxon>Astrocoeniina</taxon>
        <taxon>Pocilloporidae</taxon>
        <taxon>Pocillopora</taxon>
    </lineage>
</organism>
<evidence type="ECO:0000256" key="2">
    <source>
        <dbReference type="ARBA" id="ARBA00022741"/>
    </source>
</evidence>
<name>A0A3M6UI72_POCDA</name>
<dbReference type="AlphaFoldDB" id="A0A3M6UI72"/>
<feature type="region of interest" description="Disordered" evidence="6">
    <location>
        <begin position="74"/>
        <end position="101"/>
    </location>
</feature>
<dbReference type="PROSITE" id="PS00108">
    <property type="entry name" value="PROTEIN_KINASE_ST"/>
    <property type="match status" value="1"/>
</dbReference>
<evidence type="ECO:0000256" key="4">
    <source>
        <dbReference type="ARBA" id="ARBA00022840"/>
    </source>
</evidence>
<dbReference type="PANTHER" id="PTHR11042">
    <property type="entry name" value="EUKARYOTIC TRANSLATION INITIATION FACTOR 2-ALPHA KINASE EIF2-ALPHA KINASE -RELATED"/>
    <property type="match status" value="1"/>
</dbReference>